<name>A0AA88KV84_ARTSF</name>
<protein>
    <submittedName>
        <fullName evidence="3">Uncharacterized protein</fullName>
    </submittedName>
</protein>
<dbReference type="GO" id="GO:0035869">
    <property type="term" value="C:ciliary transition zone"/>
    <property type="evidence" value="ECO:0007669"/>
    <property type="project" value="TreeGrafter"/>
</dbReference>
<dbReference type="EMBL" id="JAVRJZ010000018">
    <property type="protein sequence ID" value="KAK2708373.1"/>
    <property type="molecule type" value="Genomic_DNA"/>
</dbReference>
<dbReference type="InterPro" id="IPR031139">
    <property type="entry name" value="RPGRIP1_fam"/>
</dbReference>
<feature type="compositionally biased region" description="Basic and acidic residues" evidence="2">
    <location>
        <begin position="682"/>
        <end position="693"/>
    </location>
</feature>
<evidence type="ECO:0000256" key="2">
    <source>
        <dbReference type="SAM" id="MobiDB-lite"/>
    </source>
</evidence>
<feature type="compositionally biased region" description="Low complexity" evidence="2">
    <location>
        <begin position="889"/>
        <end position="902"/>
    </location>
</feature>
<dbReference type="InterPro" id="IPR035892">
    <property type="entry name" value="C2_domain_sf"/>
</dbReference>
<gene>
    <name evidence="3" type="ORF">QYM36_014098</name>
</gene>
<evidence type="ECO:0000313" key="4">
    <source>
        <dbReference type="Proteomes" id="UP001187531"/>
    </source>
</evidence>
<feature type="coiled-coil region" evidence="1">
    <location>
        <begin position="191"/>
        <end position="232"/>
    </location>
</feature>
<feature type="compositionally biased region" description="Polar residues" evidence="2">
    <location>
        <begin position="852"/>
        <end position="864"/>
    </location>
</feature>
<feature type="coiled-coil region" evidence="1">
    <location>
        <begin position="258"/>
        <end position="480"/>
    </location>
</feature>
<dbReference type="PANTHER" id="PTHR14240">
    <property type="entry name" value="RETINITIS PIGMENTOSA GTPASE REGULATOR-INTERACTING PROTEIN"/>
    <property type="match status" value="1"/>
</dbReference>
<feature type="compositionally biased region" description="Basic and acidic residues" evidence="2">
    <location>
        <begin position="643"/>
        <end position="653"/>
    </location>
</feature>
<reference evidence="3" key="1">
    <citation type="submission" date="2023-07" db="EMBL/GenBank/DDBJ databases">
        <title>Chromosome-level genome assembly of Artemia franciscana.</title>
        <authorList>
            <person name="Jo E."/>
        </authorList>
    </citation>
    <scope>NUCLEOTIDE SEQUENCE</scope>
    <source>
        <tissue evidence="3">Whole body</tissue>
    </source>
</reference>
<feature type="region of interest" description="Disordered" evidence="2">
    <location>
        <begin position="742"/>
        <end position="939"/>
    </location>
</feature>
<dbReference type="GO" id="GO:1905515">
    <property type="term" value="P:non-motile cilium assembly"/>
    <property type="evidence" value="ECO:0007669"/>
    <property type="project" value="TreeGrafter"/>
</dbReference>
<feature type="compositionally biased region" description="Polar residues" evidence="2">
    <location>
        <begin position="629"/>
        <end position="641"/>
    </location>
</feature>
<feature type="region of interest" description="Disordered" evidence="2">
    <location>
        <begin position="611"/>
        <end position="694"/>
    </location>
</feature>
<feature type="compositionally biased region" description="Low complexity" evidence="2">
    <location>
        <begin position="782"/>
        <end position="795"/>
    </location>
</feature>
<proteinExistence type="predicted"/>
<evidence type="ECO:0000256" key="1">
    <source>
        <dbReference type="SAM" id="Coils"/>
    </source>
</evidence>
<keyword evidence="4" id="KW-1185">Reference proteome</keyword>
<accession>A0AA88KV84</accession>
<organism evidence="3 4">
    <name type="scientific">Artemia franciscana</name>
    <name type="common">Brine shrimp</name>
    <name type="synonym">Artemia sanfranciscana</name>
    <dbReference type="NCBI Taxonomy" id="6661"/>
    <lineage>
        <taxon>Eukaryota</taxon>
        <taxon>Metazoa</taxon>
        <taxon>Ecdysozoa</taxon>
        <taxon>Arthropoda</taxon>
        <taxon>Crustacea</taxon>
        <taxon>Branchiopoda</taxon>
        <taxon>Anostraca</taxon>
        <taxon>Artemiidae</taxon>
        <taxon>Artemia</taxon>
    </lineage>
</organism>
<feature type="compositionally biased region" description="Polar residues" evidence="2">
    <location>
        <begin position="770"/>
        <end position="781"/>
    </location>
</feature>
<feature type="compositionally biased region" description="Polar residues" evidence="2">
    <location>
        <begin position="833"/>
        <end position="844"/>
    </location>
</feature>
<dbReference type="Proteomes" id="UP001187531">
    <property type="component" value="Unassembled WGS sequence"/>
</dbReference>
<feature type="region of interest" description="Disordered" evidence="2">
    <location>
        <begin position="113"/>
        <end position="147"/>
    </location>
</feature>
<feature type="compositionally biased region" description="Low complexity" evidence="2">
    <location>
        <begin position="819"/>
        <end position="832"/>
    </location>
</feature>
<dbReference type="Gene3D" id="2.60.40.150">
    <property type="entry name" value="C2 domain"/>
    <property type="match status" value="1"/>
</dbReference>
<sequence length="1097" mass="125139">MGKLNNEIEEKCHDLIEENRILKQASHEQEIKIKRLTAKFAWILKDFKRDDPSLSISTLELRQKLDERENDLVKLRLNCNQLQNRLHVAQSQAAVVNRRPKINRSYSWVTPRVNSGMNRGRRRPNSTTQTLWTSGSQTMRNGYQASPPPSAWMAQNLNFFQSPGEVQAICSDVNTSKISEIGMPDKFIRLLDEVHSENRRLHETITSLREKNVAYEQAVENLQARTREREAEFQEELFQTRTSKLAESRHHALENIEMQRLKRELRQKAAYSQDLELQIKEYQQKIEAYEKTMDQLTTENNILLGKLSAEEKKCRTLKFQSDNCSSLQQRIRELNDTVRDLTEELLVLRNINNELTNSCPEQKTERRDNEREKKTNEILKTTEEELQSEKKRYEDLLQKSQEEHKKKLEIEEKLNELRVALSIYEDTVKTKDIEIEKCKKEVVALNAKLKEISIELNSQINQLQREVDGKETLLKEVHSEVTHYRGILQVLEDQLKEKTGLLKEFSNIRNLIEKNEKSKESLSHDQLLKGIKEELCPLIEKVKKIELSADGKSMVEQLVQTDPEKVFLGYNNKKDGGVQTSPNNSQQVIPHNEKSCNVAAPLGEKNFRVVPETSKLKAPKQVPIPKPRTGTTENNQKQSLTLPKREHIIFKEEDSSDESDASVESVKFAPRVSEQGCSSTSLKKEKYQNKEGSNDVMKSKKVVLNVISKNNIRKASSETDISSSESIIDQKYELSDVNSHIHSDINSDVPNGSKSSELKLGGKKKESSLQQRKSSVSQWDTSYSESSSSELSLVSNQEKRDSKVPTPGKARNDQESVDESSMISDSDVSYSETLTETSVSQKNLQKPKIQFKPSTSIKELSPKTQKPKKFASDPSDSETVVDSNDEQLSTSHSSYSEISRSSSRTRRKISSGKQNRVSSPKADAHISAEDAKSSSPSAKALQSQLGVHINHVTIFRGIADSRYSSIYVEGDYLDIPVDKLETESVPLKQNTVVRIDFRTIIKVDGNRRKLFVENLKKNTPIRFTVIAEPKPEFDETLDCIELGVGAFSMIELLKRRSDIKNFNIDILDVNKESKIGILNISVYAFRLLSSLATEFKV</sequence>
<feature type="compositionally biased region" description="Polar residues" evidence="2">
    <location>
        <begin position="125"/>
        <end position="144"/>
    </location>
</feature>
<keyword evidence="1" id="KW-0175">Coiled coil</keyword>
<feature type="compositionally biased region" description="Polar residues" evidence="2">
    <location>
        <begin position="877"/>
        <end position="888"/>
    </location>
</feature>
<dbReference type="AlphaFoldDB" id="A0AA88KV84"/>
<dbReference type="PANTHER" id="PTHR14240:SF1">
    <property type="entry name" value="PROTEIN FANTOM-RELATED"/>
    <property type="match status" value="1"/>
</dbReference>
<evidence type="ECO:0000313" key="3">
    <source>
        <dbReference type="EMBL" id="KAK2708373.1"/>
    </source>
</evidence>
<feature type="coiled-coil region" evidence="1">
    <location>
        <begin position="58"/>
        <end position="99"/>
    </location>
</feature>
<feature type="compositionally biased region" description="Basic and acidic residues" evidence="2">
    <location>
        <begin position="922"/>
        <end position="932"/>
    </location>
</feature>
<comment type="caution">
    <text evidence="3">The sequence shown here is derived from an EMBL/GenBank/DDBJ whole genome shotgun (WGS) entry which is preliminary data.</text>
</comment>